<organism evidence="5">
    <name type="scientific">Chromera velia CCMP2878</name>
    <dbReference type="NCBI Taxonomy" id="1169474"/>
    <lineage>
        <taxon>Eukaryota</taxon>
        <taxon>Sar</taxon>
        <taxon>Alveolata</taxon>
        <taxon>Colpodellida</taxon>
        <taxon>Chromeraceae</taxon>
        <taxon>Chromera</taxon>
    </lineage>
</organism>
<comment type="similarity">
    <text evidence="1">Belongs to the universal ribosomal protein uL10 family.</text>
</comment>
<name>A0A0G4IBZ5_9ALVE</name>
<accession>A0A0G4IBZ5</accession>
<evidence type="ECO:0000256" key="4">
    <source>
        <dbReference type="SAM" id="SignalP"/>
    </source>
</evidence>
<dbReference type="GO" id="GO:1990904">
    <property type="term" value="C:ribonucleoprotein complex"/>
    <property type="evidence" value="ECO:0007669"/>
    <property type="project" value="UniProtKB-KW"/>
</dbReference>
<sequence>MWSPFHVLLGVLAVAALSSAQVFDELDRFSRPLLLSSRGFLTPFPQAERQLWRDRRSLFRPSSDLPPSWDVPLSSDGLSVLYKRGRPGLLRRRATRWRRSKVGREDTIGKLDTLMANSSFVIVFKGGAVGPNIICKLKKDFLPETAKVMLIKNTVFRVAAKGTKFECLDDLEQQNYYMFVLDLEDKKKVMDSWNKFCKEHEDFARKNPILGGAFDGSKLKSLDEVKAVVQLPGRLELIGKVAGSIKAVPTKVARSVNAVPTKLARAIKMAVADEEKRQNEPGLFKNP</sequence>
<proteinExistence type="inferred from homology"/>
<dbReference type="Gene3D" id="3.30.70.1730">
    <property type="match status" value="1"/>
</dbReference>
<dbReference type="SUPFAM" id="SSF160369">
    <property type="entry name" value="Ribosomal protein L10-like"/>
    <property type="match status" value="1"/>
</dbReference>
<dbReference type="EMBL" id="CDMZ01005810">
    <property type="protein sequence ID" value="CEM54722.1"/>
    <property type="molecule type" value="Genomic_DNA"/>
</dbReference>
<dbReference type="Pfam" id="PF00466">
    <property type="entry name" value="Ribosomal_L10"/>
    <property type="match status" value="1"/>
</dbReference>
<feature type="chain" id="PRO_5005192408" description="Ribosomal protein L10e/L16 domain-containing protein" evidence="4">
    <location>
        <begin position="21"/>
        <end position="287"/>
    </location>
</feature>
<evidence type="ECO:0000256" key="3">
    <source>
        <dbReference type="ARBA" id="ARBA00023274"/>
    </source>
</evidence>
<dbReference type="CDD" id="cd05797">
    <property type="entry name" value="Ribosomal_L10"/>
    <property type="match status" value="1"/>
</dbReference>
<dbReference type="AlphaFoldDB" id="A0A0G4IBZ5"/>
<keyword evidence="4" id="KW-0732">Signal</keyword>
<dbReference type="InterPro" id="IPR043141">
    <property type="entry name" value="Ribosomal_uL10-like_sf"/>
</dbReference>
<dbReference type="PhylomeDB" id="A0A0G4IBZ5"/>
<keyword evidence="3" id="KW-0687">Ribonucleoprotein</keyword>
<reference evidence="5" key="1">
    <citation type="submission" date="2014-11" db="EMBL/GenBank/DDBJ databases">
        <authorList>
            <person name="Otto D Thomas"/>
            <person name="Naeem Raeece"/>
        </authorList>
    </citation>
    <scope>NUCLEOTIDE SEQUENCE</scope>
</reference>
<feature type="signal peptide" evidence="4">
    <location>
        <begin position="1"/>
        <end position="20"/>
    </location>
</feature>
<dbReference type="PANTHER" id="PTHR11560">
    <property type="entry name" value="39S RIBOSOMAL PROTEIN L10, MITOCHONDRIAL"/>
    <property type="match status" value="1"/>
</dbReference>
<dbReference type="GO" id="GO:0005840">
    <property type="term" value="C:ribosome"/>
    <property type="evidence" value="ECO:0007669"/>
    <property type="project" value="UniProtKB-KW"/>
</dbReference>
<evidence type="ECO:0000256" key="2">
    <source>
        <dbReference type="ARBA" id="ARBA00022980"/>
    </source>
</evidence>
<evidence type="ECO:0000313" key="5">
    <source>
        <dbReference type="EMBL" id="CEM54722.1"/>
    </source>
</evidence>
<protein>
    <recommendedName>
        <fullName evidence="6">Ribosomal protein L10e/L16 domain-containing protein</fullName>
    </recommendedName>
</protein>
<gene>
    <name evidence="5" type="ORF">Cvel_12987</name>
</gene>
<dbReference type="InterPro" id="IPR001790">
    <property type="entry name" value="Ribosomal_uL10"/>
</dbReference>
<evidence type="ECO:0008006" key="6">
    <source>
        <dbReference type="Google" id="ProtNLM"/>
    </source>
</evidence>
<dbReference type="InterPro" id="IPR047865">
    <property type="entry name" value="Ribosomal_uL10_bac_type"/>
</dbReference>
<evidence type="ECO:0000256" key="1">
    <source>
        <dbReference type="ARBA" id="ARBA00008889"/>
    </source>
</evidence>
<keyword evidence="2" id="KW-0689">Ribosomal protein</keyword>
<dbReference type="VEuPathDB" id="CryptoDB:Cvel_12987"/>
<dbReference type="Gene3D" id="6.10.250.290">
    <property type="match status" value="1"/>
</dbReference>